<evidence type="ECO:0000313" key="7">
    <source>
        <dbReference type="EMBL" id="GMI35706.1"/>
    </source>
</evidence>
<evidence type="ECO:0000256" key="2">
    <source>
        <dbReference type="ARBA" id="ARBA00022737"/>
    </source>
</evidence>
<dbReference type="InterPro" id="IPR015943">
    <property type="entry name" value="WD40/YVTN_repeat-like_dom_sf"/>
</dbReference>
<keyword evidence="3" id="KW-0106">Calcium</keyword>
<evidence type="ECO:0000256" key="1">
    <source>
        <dbReference type="ARBA" id="ARBA00022574"/>
    </source>
</evidence>
<evidence type="ECO:0000256" key="4">
    <source>
        <dbReference type="PROSITE-ProRule" id="PRU00221"/>
    </source>
</evidence>
<dbReference type="SUPFAM" id="SSF50978">
    <property type="entry name" value="WD40 repeat-like"/>
    <property type="match status" value="2"/>
</dbReference>
<feature type="compositionally biased region" description="Acidic residues" evidence="5">
    <location>
        <begin position="958"/>
        <end position="983"/>
    </location>
</feature>
<dbReference type="Gene3D" id="1.10.238.10">
    <property type="entry name" value="EF-hand"/>
    <property type="match status" value="1"/>
</dbReference>
<gene>
    <name evidence="7" type="ORF">TeGR_g12352</name>
</gene>
<dbReference type="InterPro" id="IPR011992">
    <property type="entry name" value="EF-hand-dom_pair"/>
</dbReference>
<accession>A0ABQ6MZ60</accession>
<dbReference type="InterPro" id="IPR036322">
    <property type="entry name" value="WD40_repeat_dom_sf"/>
</dbReference>
<feature type="domain" description="EF-hand" evidence="6">
    <location>
        <begin position="97"/>
        <end position="132"/>
    </location>
</feature>
<feature type="region of interest" description="Disordered" evidence="5">
    <location>
        <begin position="246"/>
        <end position="272"/>
    </location>
</feature>
<dbReference type="InterPro" id="IPR002048">
    <property type="entry name" value="EF_hand_dom"/>
</dbReference>
<dbReference type="EMBL" id="BRYB01000701">
    <property type="protein sequence ID" value="GMI35706.1"/>
    <property type="molecule type" value="Genomic_DNA"/>
</dbReference>
<evidence type="ECO:0000256" key="3">
    <source>
        <dbReference type="ARBA" id="ARBA00022837"/>
    </source>
</evidence>
<dbReference type="InterPro" id="IPR050630">
    <property type="entry name" value="WD_repeat_EMAP"/>
</dbReference>
<reference evidence="7 8" key="1">
    <citation type="journal article" date="2023" name="Commun. Biol.">
        <title>Genome analysis of Parmales, the sister group of diatoms, reveals the evolutionary specialization of diatoms from phago-mixotrophs to photoautotrophs.</title>
        <authorList>
            <person name="Ban H."/>
            <person name="Sato S."/>
            <person name="Yoshikawa S."/>
            <person name="Yamada K."/>
            <person name="Nakamura Y."/>
            <person name="Ichinomiya M."/>
            <person name="Sato N."/>
            <person name="Blanc-Mathieu R."/>
            <person name="Endo H."/>
            <person name="Kuwata A."/>
            <person name="Ogata H."/>
        </authorList>
    </citation>
    <scope>NUCLEOTIDE SEQUENCE [LARGE SCALE GENOMIC DNA]</scope>
</reference>
<dbReference type="Gene3D" id="2.130.10.10">
    <property type="entry name" value="YVTN repeat-like/Quinoprotein amine dehydrogenase"/>
    <property type="match status" value="6"/>
</dbReference>
<dbReference type="PROSITE" id="PS00018">
    <property type="entry name" value="EF_HAND_1"/>
    <property type="match status" value="1"/>
</dbReference>
<feature type="region of interest" description="Disordered" evidence="5">
    <location>
        <begin position="1331"/>
        <end position="1354"/>
    </location>
</feature>
<comment type="caution">
    <text evidence="7">The sequence shown here is derived from an EMBL/GenBank/DDBJ whole genome shotgun (WGS) entry which is preliminary data.</text>
</comment>
<dbReference type="InterPro" id="IPR018247">
    <property type="entry name" value="EF_Hand_1_Ca_BS"/>
</dbReference>
<dbReference type="InterPro" id="IPR011047">
    <property type="entry name" value="Quinoprotein_ADH-like_sf"/>
</dbReference>
<dbReference type="SUPFAM" id="SSF50998">
    <property type="entry name" value="Quinoprotein alcohol dehydrogenase-like"/>
    <property type="match status" value="2"/>
</dbReference>
<dbReference type="PANTHER" id="PTHR13720">
    <property type="entry name" value="WD-40 REPEAT PROTEIN"/>
    <property type="match status" value="1"/>
</dbReference>
<evidence type="ECO:0000256" key="5">
    <source>
        <dbReference type="SAM" id="MobiDB-lite"/>
    </source>
</evidence>
<feature type="region of interest" description="Disordered" evidence="5">
    <location>
        <begin position="939"/>
        <end position="985"/>
    </location>
</feature>
<dbReference type="Pfam" id="PF23409">
    <property type="entry name" value="Beta-prop_EML"/>
    <property type="match status" value="1"/>
</dbReference>
<dbReference type="InterPro" id="IPR055442">
    <property type="entry name" value="Beta-prop_EML-like_2nd"/>
</dbReference>
<organism evidence="7 8">
    <name type="scientific">Tetraparma gracilis</name>
    <dbReference type="NCBI Taxonomy" id="2962635"/>
    <lineage>
        <taxon>Eukaryota</taxon>
        <taxon>Sar</taxon>
        <taxon>Stramenopiles</taxon>
        <taxon>Ochrophyta</taxon>
        <taxon>Bolidophyceae</taxon>
        <taxon>Parmales</taxon>
        <taxon>Triparmaceae</taxon>
        <taxon>Tetraparma</taxon>
    </lineage>
</organism>
<dbReference type="SMART" id="SM00320">
    <property type="entry name" value="WD40"/>
    <property type="match status" value="19"/>
</dbReference>
<evidence type="ECO:0000313" key="8">
    <source>
        <dbReference type="Proteomes" id="UP001165060"/>
    </source>
</evidence>
<proteinExistence type="predicted"/>
<dbReference type="PROSITE" id="PS50082">
    <property type="entry name" value="WD_REPEATS_2"/>
    <property type="match status" value="1"/>
</dbReference>
<keyword evidence="8" id="KW-1185">Reference proteome</keyword>
<keyword evidence="1 4" id="KW-0853">WD repeat</keyword>
<dbReference type="PROSITE" id="PS50222">
    <property type="entry name" value="EF_HAND_2"/>
    <property type="match status" value="1"/>
</dbReference>
<dbReference type="PROSITE" id="PS50294">
    <property type="entry name" value="WD_REPEATS_REGION"/>
    <property type="match status" value="1"/>
</dbReference>
<dbReference type="Pfam" id="PF00400">
    <property type="entry name" value="WD40"/>
    <property type="match status" value="1"/>
</dbReference>
<dbReference type="Pfam" id="PF23414">
    <property type="entry name" value="Beta-prop_EML_2"/>
    <property type="match status" value="2"/>
</dbReference>
<dbReference type="SUPFAM" id="SSF47473">
    <property type="entry name" value="EF-hand"/>
    <property type="match status" value="1"/>
</dbReference>
<dbReference type="Proteomes" id="UP001165060">
    <property type="component" value="Unassembled WGS sequence"/>
</dbReference>
<dbReference type="InterPro" id="IPR055439">
    <property type="entry name" value="Beta-prop_EML_1st"/>
</dbReference>
<evidence type="ECO:0000259" key="6">
    <source>
        <dbReference type="PROSITE" id="PS50222"/>
    </source>
</evidence>
<protein>
    <recommendedName>
        <fullName evidence="6">EF-hand domain-containing protein</fullName>
    </recommendedName>
</protein>
<name>A0ABQ6MZ60_9STRA</name>
<feature type="repeat" description="WD" evidence="4">
    <location>
        <begin position="1072"/>
        <end position="1112"/>
    </location>
</feature>
<feature type="compositionally biased region" description="Acidic residues" evidence="5">
    <location>
        <begin position="939"/>
        <end position="949"/>
    </location>
</feature>
<sequence length="2354" mass="239152">MGQKLGKSTFSSAVSPFVNLPSSSVRRIWQSFQLLSEGWGIGPPLFRSVMACLAGDVAGGDFDAKVDALFKALDTDENDIVDGLEALATLAMVSSMTPLEKLTFVFTCYDFDESGSLTLDEMTLSLKSTITGLCKISGGIPPGLAEFEAIAGLAFQACDKEPAGSIESKEFLKYISSNPTASSWTNAFDDLDADASSSLNKADLASQFQLSAELAAESTDASALSFAPPPAPRAFGADASFLATLEAAKPPPPAPPAEGEEPAPAPPKEVTAAPNSSLALSWVHGYSGALCRRTLLGGTPSGSLVYAAATNVVVYHKADEEAERPEPTQQLMQDSPAPISALCACPSGALVAAGNRAGTVYLLSSADASVSGTICAPLPPGSAVSKLAFNADRSLLALAGGDADATLCVFEVATHRLLFAAKTGKAPVLGLAFSAGEESTIAVATAGTGGGKPATFWVRDKVDRSSWLPKRGVFGSTAPSPCTCVSSLGPAAAESFVAGTAGGDLLIWEGRNLKLVLPKVANGAVSDLHYNAKCGVLAVGSEDGIVQTYSVSSTLALAPAARVDLKATGDVYLVSNTAVSSVVATATSVVVGTRGSEILELSTVATPPEEGAEEGAQPPFPQVGDVLNAGPITVGHGVAGGKELTGICASPASSEFATVGTDNKLFVWDAALKKQTKSLSLDSPASCVSYNADGSLIAVGYSDGPKKGTVSVFGANAEDAAKLELKGSAVATLDTCAITAVKFATGSIFVSTDTGSICLYSDAADAETNQYPLTTTLVASETAEPVLAFDLSVAGTEIVANLPADVVCFQKPADVEDAVFAVVPPFRNLPDKPAPEMQTFSTPFFAGTQGIYGGAGAGSYTAVVRPKAPETPVLAASDATGTVSLFPFPSSDYGAASRASYKGHGGKLAGVAFSLEDASLVTAGGSDGCVFQWTFTPDEGEDSAEEAEAAAEAAAAEAEPEEEPAEDDEEYRIPYDSDDDEDVTASLASPAATGDAYEAASMFKTGLMPADAAEAIPARDLPGPDLSLKWAHGSSAQSTRGSAAYNDKGDVIYPLASSCVVLDKATMKQKHFLGHSGAVTALTMHPNKTLAASAGGGSVIVWDTNSVASKKAFSTPDTPSALAFSADGSLLAIASTDAENTVSVYSWMDGTLKCSSRTGPRKVLCLSFDNTGAALVAGGDKAFSVFSIAGKNMGLKRGQFGSALGGRKVVTCASWCGGDFVLGTADGKLFRLEGGRKLAGEAAIFEKGHVNCLSALPAPADPEASGYPAMLVGGDLGIVKLLDETLGELKAFDLKTILPKAKSWKVRSVCFNKDQRKILVVTKGSELYEVSNPEGGEEEAQPADVNDGPLTTGHSSGQLWGVAAHPVINEVATCGDDKTVCFWNLEENTMTRSINVGDFARSCDYSPNGQLLAVGLGGVRGGGVPGGWAKPVFEEEKAEDGPEGEDAAVAALKAETGVAEGPPSDPWLATLYKNGSKAREKEGSVLILGLLEEDVRVVTVNQDAKGYICDVKFAPDGDTLAAASMDSCVYLYNCLGGMDFKLKAKCEVSGGLPVVHLDWSNASDVFMTSAMRGSETSIRYFSNATGAEAEEDSEDVVNATWNSWSSKLGKAVKGCYRSGAADPSTLTTVRRSAGGDLVVSGDADGGLRLHKYPALETGAAYKSFGAHSGGNGVGKVVFSKDDSYVVSVGASDRSVCVWNVVRDLSEDAGAKEYGLSDDSDYVKMAPGVEEEAAEEAEGGEEKKEEGGEMVWTELLAGKEVAPEGGAGEYEISAVYGVDANAGVCYSAGGDAVYSSGSASVVYNAGQKQFVVYAGSSGGVTCLSTSTDGRFGLAGDGAGGVNVFSTSTGAGLCELSGGAGAAGISCVAWSDDGSMCAAVGADQDHTLRVWRSPSGTWSDGELYSESMGCDAAVSFVCFTGEDVASDAPHVVTGGFNQIMFWTFKDGNVTSKKGVYGTEGSIQPLTCGAMMAKGRCVTGTVGGSLFEWDVATGTVVKKVIAHTGCVTSVSGVKSGGVLSSGKDGFVKMWTSEYMNVAAFDVGGPCYGASCDLKTTKLLAAVGTGELKEIVVDSGFIGVIASGAKSVWGKGDREGGPKKMGAAGKLSSVAALEGGGCVTGGGDGVVRTWGSAGGALPLASYDCGSAVGAVASKGGIVAVAMGSGVGADSEVKSVEGTVLFLDAVTLEGKGKAHKGSSDACPTCVVFGADSIVYMGGSDGVVTAFDSAAFQVKFSVGAGMEGGVIGVDVSEDGAVIGVAGGKGALKFFGKGGEEKAAGDVEGVKWVNGTLPFRADTMGVAGVCAAGGGLVGVEGGGVGVLGGPIKSGHGGKVGNVASGAEEVFTSSASNAGVFCWTKV</sequence>
<dbReference type="PANTHER" id="PTHR13720:SF33">
    <property type="entry name" value="HELP DOMAIN-CONTAINING PROTEIN"/>
    <property type="match status" value="1"/>
</dbReference>
<dbReference type="InterPro" id="IPR001680">
    <property type="entry name" value="WD40_rpt"/>
</dbReference>
<keyword evidence="2" id="KW-0677">Repeat</keyword>